<dbReference type="SUPFAM" id="SSF55874">
    <property type="entry name" value="ATPase domain of HSP90 chaperone/DNA topoisomerase II/histidine kinase"/>
    <property type="match status" value="1"/>
</dbReference>
<dbReference type="EMBL" id="BART01033361">
    <property type="protein sequence ID" value="GAH06802.1"/>
    <property type="molecule type" value="Genomic_DNA"/>
</dbReference>
<dbReference type="PANTHER" id="PTHR43547">
    <property type="entry name" value="TWO-COMPONENT HISTIDINE KINASE"/>
    <property type="match status" value="1"/>
</dbReference>
<dbReference type="PRINTS" id="PR00344">
    <property type="entry name" value="BCTRLSENSOR"/>
</dbReference>
<dbReference type="InterPro" id="IPR004358">
    <property type="entry name" value="Sig_transdc_His_kin-like_C"/>
</dbReference>
<dbReference type="InterPro" id="IPR036890">
    <property type="entry name" value="HATPase_C_sf"/>
</dbReference>
<dbReference type="AlphaFoldDB" id="X1CGM7"/>
<feature type="non-terminal residue" evidence="3">
    <location>
        <position position="1"/>
    </location>
</feature>
<reference evidence="3" key="1">
    <citation type="journal article" date="2014" name="Front. Microbiol.">
        <title>High frequency of phylogenetically diverse reductive dehalogenase-homologous genes in deep subseafloor sedimentary metagenomes.</title>
        <authorList>
            <person name="Kawai M."/>
            <person name="Futagami T."/>
            <person name="Toyoda A."/>
            <person name="Takaki Y."/>
            <person name="Nishi S."/>
            <person name="Hori S."/>
            <person name="Arai W."/>
            <person name="Tsubouchi T."/>
            <person name="Morono Y."/>
            <person name="Uchiyama I."/>
            <person name="Ito T."/>
            <person name="Fujiyama A."/>
            <person name="Inagaki F."/>
            <person name="Takami H."/>
        </authorList>
    </citation>
    <scope>NUCLEOTIDE SEQUENCE</scope>
    <source>
        <strain evidence="3">Expedition CK06-06</strain>
    </source>
</reference>
<dbReference type="InterPro" id="IPR003594">
    <property type="entry name" value="HATPase_dom"/>
</dbReference>
<sequence>SKNSKVEIRAINNYEGKYNLNGNPGILFQFKDYGRGIPKEDLPKIFERFFRSSNVNEIAGTGLGLAIVKDLIEAHKGHFFVESELGKGTTFNLFLPQIV</sequence>
<evidence type="ECO:0000256" key="1">
    <source>
        <dbReference type="ARBA" id="ARBA00022553"/>
    </source>
</evidence>
<evidence type="ECO:0000259" key="2">
    <source>
        <dbReference type="PROSITE" id="PS50109"/>
    </source>
</evidence>
<dbReference type="CDD" id="cd00075">
    <property type="entry name" value="HATPase"/>
    <property type="match status" value="1"/>
</dbReference>
<dbReference type="InterPro" id="IPR005467">
    <property type="entry name" value="His_kinase_dom"/>
</dbReference>
<comment type="caution">
    <text evidence="3">The sequence shown here is derived from an EMBL/GenBank/DDBJ whole genome shotgun (WGS) entry which is preliminary data.</text>
</comment>
<dbReference type="GO" id="GO:0000155">
    <property type="term" value="F:phosphorelay sensor kinase activity"/>
    <property type="evidence" value="ECO:0007669"/>
    <property type="project" value="TreeGrafter"/>
</dbReference>
<dbReference type="SMART" id="SM00387">
    <property type="entry name" value="HATPase_c"/>
    <property type="match status" value="1"/>
</dbReference>
<dbReference type="PANTHER" id="PTHR43547:SF2">
    <property type="entry name" value="HYBRID SIGNAL TRANSDUCTION HISTIDINE KINASE C"/>
    <property type="match status" value="1"/>
</dbReference>
<dbReference type="Gene3D" id="3.30.565.10">
    <property type="entry name" value="Histidine kinase-like ATPase, C-terminal domain"/>
    <property type="match status" value="1"/>
</dbReference>
<proteinExistence type="predicted"/>
<keyword evidence="1" id="KW-0597">Phosphoprotein</keyword>
<name>X1CGM7_9ZZZZ</name>
<evidence type="ECO:0000313" key="3">
    <source>
        <dbReference type="EMBL" id="GAH06802.1"/>
    </source>
</evidence>
<organism evidence="3">
    <name type="scientific">marine sediment metagenome</name>
    <dbReference type="NCBI Taxonomy" id="412755"/>
    <lineage>
        <taxon>unclassified sequences</taxon>
        <taxon>metagenomes</taxon>
        <taxon>ecological metagenomes</taxon>
    </lineage>
</organism>
<gene>
    <name evidence="3" type="ORF">S01H4_57368</name>
</gene>
<accession>X1CGM7</accession>
<dbReference type="PROSITE" id="PS50109">
    <property type="entry name" value="HIS_KIN"/>
    <property type="match status" value="1"/>
</dbReference>
<feature type="domain" description="Histidine kinase" evidence="2">
    <location>
        <begin position="1"/>
        <end position="99"/>
    </location>
</feature>
<protein>
    <recommendedName>
        <fullName evidence="2">Histidine kinase domain-containing protein</fullName>
    </recommendedName>
</protein>
<dbReference type="Pfam" id="PF02518">
    <property type="entry name" value="HATPase_c"/>
    <property type="match status" value="1"/>
</dbReference>